<organism evidence="3">
    <name type="scientific">Streptomyces lavendulae</name>
    <dbReference type="NCBI Taxonomy" id="1914"/>
    <lineage>
        <taxon>Bacteria</taxon>
        <taxon>Bacillati</taxon>
        <taxon>Actinomycetota</taxon>
        <taxon>Actinomycetes</taxon>
        <taxon>Kitasatosporales</taxon>
        <taxon>Streptomycetaceae</taxon>
        <taxon>Streptomyces</taxon>
    </lineage>
</organism>
<evidence type="ECO:0000313" key="3">
    <source>
        <dbReference type="EMBL" id="AAD28457.1"/>
    </source>
</evidence>
<name>Q9X5Q7_STRLA</name>
<gene>
    <name evidence="3" type="primary">mitO</name>
</gene>
<dbReference type="InterPro" id="IPR012349">
    <property type="entry name" value="Split_barrel_FMN-bd"/>
</dbReference>
<protein>
    <submittedName>
        <fullName evidence="3">MitO</fullName>
    </submittedName>
</protein>
<dbReference type="InterPro" id="IPR019920">
    <property type="entry name" value="F420-binding_dom_put"/>
</dbReference>
<dbReference type="AlphaFoldDB" id="Q9X5Q7"/>
<dbReference type="SUPFAM" id="SSF50475">
    <property type="entry name" value="FMN-binding split barrel"/>
    <property type="match status" value="1"/>
</dbReference>
<feature type="domain" description="Pyridoxamine 5'-phosphate oxidase N-terminal" evidence="2">
    <location>
        <begin position="20"/>
        <end position="114"/>
    </location>
</feature>
<dbReference type="GO" id="GO:0005829">
    <property type="term" value="C:cytosol"/>
    <property type="evidence" value="ECO:0007669"/>
    <property type="project" value="TreeGrafter"/>
</dbReference>
<keyword evidence="1" id="KW-0560">Oxidoreductase</keyword>
<sequence>MFRLPRGSDRFVSAELSEPLKKALDSLVFGVVATTDPDGRPHQSVVWVRREGSDVLFSITRGSRKERNILRDPRVSVLISPADSPYTYAAIRGTAHFEDVPDPGAYLDTFSIKYHGVPYRESFPEPPEVSTILAVRLVPTSVYEQW</sequence>
<dbReference type="PANTHER" id="PTHR35176">
    <property type="entry name" value="HEME OXYGENASE HI_0854-RELATED"/>
    <property type="match status" value="1"/>
</dbReference>
<accession>Q9X5Q7</accession>
<proteinExistence type="predicted"/>
<dbReference type="PANTHER" id="PTHR35176:SF6">
    <property type="entry name" value="HEME OXYGENASE HI_0854-RELATED"/>
    <property type="match status" value="1"/>
</dbReference>
<dbReference type="GO" id="GO:0070967">
    <property type="term" value="F:coenzyme F420 binding"/>
    <property type="evidence" value="ECO:0007669"/>
    <property type="project" value="TreeGrafter"/>
</dbReference>
<evidence type="ECO:0000259" key="2">
    <source>
        <dbReference type="Pfam" id="PF01243"/>
    </source>
</evidence>
<dbReference type="GO" id="GO:0016627">
    <property type="term" value="F:oxidoreductase activity, acting on the CH-CH group of donors"/>
    <property type="evidence" value="ECO:0007669"/>
    <property type="project" value="TreeGrafter"/>
</dbReference>
<dbReference type="InterPro" id="IPR052019">
    <property type="entry name" value="F420H2_bilvrd_red/Heme_oxyg"/>
</dbReference>
<reference evidence="3" key="2">
    <citation type="submission" date="1999-05" db="EMBL/GenBank/DDBJ databases">
        <authorList>
            <person name="Mao Y.Q."/>
            <person name="Varoglu M."/>
            <person name="Sherman D.H."/>
        </authorList>
    </citation>
    <scope>NUCLEOTIDE SEQUENCE</scope>
    <source>
        <strain evidence="3">NRRL 2564</strain>
    </source>
</reference>
<evidence type="ECO:0000256" key="1">
    <source>
        <dbReference type="ARBA" id="ARBA00023002"/>
    </source>
</evidence>
<dbReference type="InterPro" id="IPR011576">
    <property type="entry name" value="Pyridox_Oxase_N"/>
</dbReference>
<dbReference type="EMBL" id="AF127374">
    <property type="protein sequence ID" value="AAD28457.1"/>
    <property type="molecule type" value="Genomic_DNA"/>
</dbReference>
<reference evidence="3" key="3">
    <citation type="submission" date="2006-11" db="EMBL/GenBank/DDBJ databases">
        <authorList>
            <person name="Gruschow S."/>
            <person name="Chang L.C."/>
            <person name="Mao Y."/>
            <person name="Varoglu M."/>
            <person name="Sherman D.H."/>
        </authorList>
    </citation>
    <scope>NUCLEOTIDE SEQUENCE</scope>
    <source>
        <strain evidence="3">NRRL 2564</strain>
    </source>
</reference>
<dbReference type="Gene3D" id="2.30.110.10">
    <property type="entry name" value="Electron Transport, Fmn-binding Protein, Chain A"/>
    <property type="match status" value="1"/>
</dbReference>
<dbReference type="Pfam" id="PF01243">
    <property type="entry name" value="PNPOx_N"/>
    <property type="match status" value="1"/>
</dbReference>
<dbReference type="NCBIfam" id="TIGR03618">
    <property type="entry name" value="Rv1155_F420"/>
    <property type="match status" value="1"/>
</dbReference>
<reference evidence="3" key="1">
    <citation type="journal article" date="1999" name="Chem. Biol.">
        <title>Molecular characterization and analysis of the biosynthetic gene cluster for the antitumor antibiotic mitomycin C from Streptomyces lavendulae NRRL 2564.</title>
        <authorList>
            <person name="Mao Y.Q."/>
            <person name="Varoglu M."/>
            <person name="Sherman D.H."/>
        </authorList>
    </citation>
    <scope>NUCLEOTIDE SEQUENCE</scope>
    <source>
        <strain evidence="3">NRRL 2564</strain>
    </source>
</reference>